<evidence type="ECO:0000256" key="5">
    <source>
        <dbReference type="ARBA" id="ARBA00022825"/>
    </source>
</evidence>
<evidence type="ECO:0000256" key="4">
    <source>
        <dbReference type="ARBA" id="ARBA00022801"/>
    </source>
</evidence>
<keyword evidence="4" id="KW-0378">Hydrolase</keyword>
<dbReference type="GO" id="GO:0005829">
    <property type="term" value="C:cytosol"/>
    <property type="evidence" value="ECO:0007669"/>
    <property type="project" value="TreeGrafter"/>
</dbReference>
<dbReference type="Pfam" id="PF00326">
    <property type="entry name" value="Peptidase_S9"/>
    <property type="match status" value="1"/>
</dbReference>
<keyword evidence="9" id="KW-1185">Reference proteome</keyword>
<dbReference type="InterPro" id="IPR029058">
    <property type="entry name" value="AB_hydrolase_fold"/>
</dbReference>
<evidence type="ECO:0000256" key="1">
    <source>
        <dbReference type="ARBA" id="ARBA00001070"/>
    </source>
</evidence>
<evidence type="ECO:0000313" key="9">
    <source>
        <dbReference type="Proteomes" id="UP000238937"/>
    </source>
</evidence>
<keyword evidence="5" id="KW-0720">Serine protease</keyword>
<dbReference type="PANTHER" id="PTHR42881:SF2">
    <property type="entry name" value="PROLYL ENDOPEPTIDASE"/>
    <property type="match status" value="1"/>
</dbReference>
<dbReference type="InterPro" id="IPR002470">
    <property type="entry name" value="Peptidase_S9A"/>
</dbReference>
<name>A0A2T1GLX0_9CYAN</name>
<dbReference type="Proteomes" id="UP000238937">
    <property type="component" value="Unassembled WGS sequence"/>
</dbReference>
<dbReference type="Gene3D" id="2.130.10.120">
    <property type="entry name" value="Prolyl oligopeptidase, N-terminal domain"/>
    <property type="match status" value="1"/>
</dbReference>
<evidence type="ECO:0000256" key="3">
    <source>
        <dbReference type="ARBA" id="ARBA00022670"/>
    </source>
</evidence>
<dbReference type="OrthoDB" id="9801421at2"/>
<keyword evidence="3" id="KW-0645">Protease</keyword>
<proteinExistence type="predicted"/>
<gene>
    <name evidence="8" type="ORF">C7B77_03190</name>
</gene>
<comment type="catalytic activity">
    <reaction evidence="1">
        <text>Hydrolysis of Pro-|-Xaa &gt;&gt; Ala-|-Xaa in oligopeptides.</text>
        <dbReference type="EC" id="3.4.21.26"/>
    </reaction>
</comment>
<dbReference type="Pfam" id="PF02897">
    <property type="entry name" value="Peptidase_S9_N"/>
    <property type="match status" value="1"/>
</dbReference>
<accession>A0A2T1GLX0</accession>
<evidence type="ECO:0000256" key="2">
    <source>
        <dbReference type="ARBA" id="ARBA00011897"/>
    </source>
</evidence>
<dbReference type="AlphaFoldDB" id="A0A2T1GLX0"/>
<dbReference type="SUPFAM" id="SSF53474">
    <property type="entry name" value="alpha/beta-Hydrolases"/>
    <property type="match status" value="1"/>
</dbReference>
<dbReference type="Gene3D" id="3.40.50.1820">
    <property type="entry name" value="alpha/beta hydrolase"/>
    <property type="match status" value="1"/>
</dbReference>
<dbReference type="PANTHER" id="PTHR42881">
    <property type="entry name" value="PROLYL ENDOPEPTIDASE"/>
    <property type="match status" value="1"/>
</dbReference>
<organism evidence="8 9">
    <name type="scientific">Chamaesiphon polymorphus CCALA 037</name>
    <dbReference type="NCBI Taxonomy" id="2107692"/>
    <lineage>
        <taxon>Bacteria</taxon>
        <taxon>Bacillati</taxon>
        <taxon>Cyanobacteriota</taxon>
        <taxon>Cyanophyceae</taxon>
        <taxon>Gomontiellales</taxon>
        <taxon>Chamaesiphonaceae</taxon>
        <taxon>Chamaesiphon</taxon>
    </lineage>
</organism>
<evidence type="ECO:0000313" key="8">
    <source>
        <dbReference type="EMBL" id="PSB58829.1"/>
    </source>
</evidence>
<dbReference type="InterPro" id="IPR051167">
    <property type="entry name" value="Prolyl_oligopep/macrocyclase"/>
</dbReference>
<dbReference type="GO" id="GO:0004252">
    <property type="term" value="F:serine-type endopeptidase activity"/>
    <property type="evidence" value="ECO:0007669"/>
    <property type="project" value="UniProtKB-EC"/>
</dbReference>
<comment type="caution">
    <text evidence="8">The sequence shown here is derived from an EMBL/GenBank/DDBJ whole genome shotgun (WGS) entry which is preliminary data.</text>
</comment>
<reference evidence="8 9" key="1">
    <citation type="submission" date="2018-03" db="EMBL/GenBank/DDBJ databases">
        <title>The ancient ancestry and fast evolution of plastids.</title>
        <authorList>
            <person name="Moore K.R."/>
            <person name="Magnabosco C."/>
            <person name="Momper L."/>
            <person name="Gold D.A."/>
            <person name="Bosak T."/>
            <person name="Fournier G.P."/>
        </authorList>
    </citation>
    <scope>NUCLEOTIDE SEQUENCE [LARGE SCALE GENOMIC DNA]</scope>
    <source>
        <strain evidence="8 9">CCALA 037</strain>
    </source>
</reference>
<dbReference type="SUPFAM" id="SSF50993">
    <property type="entry name" value="Peptidase/esterase 'gauge' domain"/>
    <property type="match status" value="1"/>
</dbReference>
<evidence type="ECO:0000259" key="7">
    <source>
        <dbReference type="Pfam" id="PF02897"/>
    </source>
</evidence>
<dbReference type="InterPro" id="IPR001375">
    <property type="entry name" value="Peptidase_S9_cat"/>
</dbReference>
<protein>
    <recommendedName>
        <fullName evidence="2">prolyl oligopeptidase</fullName>
        <ecNumber evidence="2">3.4.21.26</ecNumber>
    </recommendedName>
</protein>
<feature type="domain" description="Peptidase S9A N-terminal" evidence="7">
    <location>
        <begin position="34"/>
        <end position="439"/>
    </location>
</feature>
<dbReference type="EMBL" id="PVWO01000022">
    <property type="protein sequence ID" value="PSB58829.1"/>
    <property type="molecule type" value="Genomic_DNA"/>
</dbReference>
<feature type="domain" description="Peptidase S9 prolyl oligopeptidase catalytic" evidence="6">
    <location>
        <begin position="508"/>
        <end position="717"/>
    </location>
</feature>
<dbReference type="EC" id="3.4.21.26" evidence="2"/>
<dbReference type="GO" id="GO:0006508">
    <property type="term" value="P:proteolysis"/>
    <property type="evidence" value="ECO:0007669"/>
    <property type="project" value="UniProtKB-KW"/>
</dbReference>
<sequence>MLQSPPARTGFSNSIDFRKLNMTEINNQPIAPIQPVIDNYFGTDVVDNYRYMEDFNDPTVQEWVKAQADYTIETLSQLPGRKAFFDRLKELDDSVPAKVSSIMQLANGNIFYYKQAAQDDVEKLFMRSSIDGLEMLLVDPDRFRQETGKTHAINEFTPSWDGKYLVYMVSASGSEDASLHVMSTETLQDVDRPISRMVPQPVAWLPDNQSFFYHRLQEVKEGMAATEKYLHSQVYWHKLGTDLEQDKLSLGSQATPSVNVPPMTWPFIFTLPNSNYTIALIGYGTQTEIDLYVSTVDLLSQNTPEWTKICDVVDKVIHFSVHGEDIYLLTSKNAAHFKIIKTLLVKPDLATAQTVLAESDSIVRDIFAANDALYAIVTENGIGKVIRITYDGKIQHLKLPSDGTVNFLKNDPLADGILISLTTWTKCDRYYEYNPNTDLFTKLGLQPEGKYDAPSDLVATEVTVKSHDGMMIPLSIIHKEGTILDGSNPCLLIGYGAYGLSFDPFYRQTQYAWYERGGIFAIAHVRGGGENGEEWYRAGFQQTKPNTWKDFIACAEYLIEEKYTSPAKLAGQGASAGGILIGRAITERPDLFAVAIPRVGCLNQVRLETTPNGVNNTPEFGSCETEAGFDALYAMDSFLHVRDGVNYPAMLITHGMTDPRVEPWQSAKFAARVQAASASGKPVLLRMDYEAGHGIGSTKTQIIQERADIFAFMMWQFELDNC</sequence>
<dbReference type="PRINTS" id="PR00862">
    <property type="entry name" value="PROLIGOPTASE"/>
</dbReference>
<evidence type="ECO:0000259" key="6">
    <source>
        <dbReference type="Pfam" id="PF00326"/>
    </source>
</evidence>
<dbReference type="GO" id="GO:0070012">
    <property type="term" value="F:oligopeptidase activity"/>
    <property type="evidence" value="ECO:0007669"/>
    <property type="project" value="TreeGrafter"/>
</dbReference>
<dbReference type="InterPro" id="IPR023302">
    <property type="entry name" value="Pept_S9A_N"/>
</dbReference>